<dbReference type="Pfam" id="PF19802">
    <property type="entry name" value="DUF6285"/>
    <property type="match status" value="1"/>
</dbReference>
<sequence>MAEQIEATTLIEAVQLFLAELESELSGRRAFHAKVAQNALAIVARELAQAPQAREQALLAGVMGQDDSLDTLRANLCADLRDGRKGETTPGLIDALLAIAQARCAVDNPRYSTFKRLAASATA</sequence>
<protein>
    <recommendedName>
        <fullName evidence="1">DUF6285 domain-containing protein</fullName>
    </recommendedName>
</protein>
<dbReference type="AlphaFoldDB" id="A0A255YI40"/>
<comment type="caution">
    <text evidence="2">The sequence shown here is derived from an EMBL/GenBank/DDBJ whole genome shotgun (WGS) entry which is preliminary data.</text>
</comment>
<proteinExistence type="predicted"/>
<evidence type="ECO:0000313" key="2">
    <source>
        <dbReference type="EMBL" id="OYQ28848.1"/>
    </source>
</evidence>
<feature type="domain" description="DUF6285" evidence="1">
    <location>
        <begin position="24"/>
        <end position="111"/>
    </location>
</feature>
<name>A0A255YI40_9SPHN</name>
<evidence type="ECO:0000313" key="3">
    <source>
        <dbReference type="Proteomes" id="UP000216991"/>
    </source>
</evidence>
<dbReference type="OrthoDB" id="8854461at2"/>
<organism evidence="2 3">
    <name type="scientific">Sandarakinorhabdus cyanobacteriorum</name>
    <dbReference type="NCBI Taxonomy" id="1981098"/>
    <lineage>
        <taxon>Bacteria</taxon>
        <taxon>Pseudomonadati</taxon>
        <taxon>Pseudomonadota</taxon>
        <taxon>Alphaproteobacteria</taxon>
        <taxon>Sphingomonadales</taxon>
        <taxon>Sphingosinicellaceae</taxon>
        <taxon>Sandarakinorhabdus</taxon>
    </lineage>
</organism>
<keyword evidence="3" id="KW-1185">Reference proteome</keyword>
<dbReference type="InterPro" id="IPR046252">
    <property type="entry name" value="DUF6285"/>
</dbReference>
<gene>
    <name evidence="2" type="ORF">CHU93_08445</name>
</gene>
<dbReference type="Proteomes" id="UP000216991">
    <property type="component" value="Unassembled WGS sequence"/>
</dbReference>
<dbReference type="EMBL" id="NOXT01000107">
    <property type="protein sequence ID" value="OYQ28848.1"/>
    <property type="molecule type" value="Genomic_DNA"/>
</dbReference>
<reference evidence="2 3" key="1">
    <citation type="submission" date="2017-07" db="EMBL/GenBank/DDBJ databases">
        <title>Sandarakinorhabdus cyanobacteriorum sp. nov., a novel bacterium isolated from cyanobacterial aggregates in a eutrophic lake.</title>
        <authorList>
            <person name="Cai H."/>
        </authorList>
    </citation>
    <scope>NUCLEOTIDE SEQUENCE [LARGE SCALE GENOMIC DNA]</scope>
    <source>
        <strain evidence="2 3">TH057</strain>
    </source>
</reference>
<dbReference type="RefSeq" id="WP_094473652.1">
    <property type="nucleotide sequence ID" value="NZ_NOXT01000107.1"/>
</dbReference>
<evidence type="ECO:0000259" key="1">
    <source>
        <dbReference type="Pfam" id="PF19802"/>
    </source>
</evidence>
<accession>A0A255YI40</accession>